<dbReference type="InterPro" id="IPR013094">
    <property type="entry name" value="AB_hydrolase_3"/>
</dbReference>
<keyword evidence="1 3" id="KW-0378">Hydrolase</keyword>
<name>A0A0B6D455_9GAMM</name>
<organism evidence="3 4">
    <name type="scientific">Francisella philomiragia</name>
    <dbReference type="NCBI Taxonomy" id="28110"/>
    <lineage>
        <taxon>Bacteria</taxon>
        <taxon>Pseudomonadati</taxon>
        <taxon>Pseudomonadota</taxon>
        <taxon>Gammaproteobacteria</taxon>
        <taxon>Thiotrichales</taxon>
        <taxon>Francisellaceae</taxon>
        <taxon>Francisella</taxon>
    </lineage>
</organism>
<dbReference type="InterPro" id="IPR029058">
    <property type="entry name" value="AB_hydrolase_fold"/>
</dbReference>
<evidence type="ECO:0000259" key="2">
    <source>
        <dbReference type="Pfam" id="PF07859"/>
    </source>
</evidence>
<feature type="domain" description="Alpha/beta hydrolase fold-3" evidence="2">
    <location>
        <begin position="73"/>
        <end position="281"/>
    </location>
</feature>
<proteinExistence type="predicted"/>
<dbReference type="Gene3D" id="3.40.50.1820">
    <property type="entry name" value="alpha/beta hydrolase"/>
    <property type="match status" value="1"/>
</dbReference>
<evidence type="ECO:0000313" key="3">
    <source>
        <dbReference type="EMBL" id="AJI53102.1"/>
    </source>
</evidence>
<reference evidence="3 4" key="1">
    <citation type="journal article" date="2015" name="Genome Announc.">
        <title>Genome sequencing of 18 francisella strains to aid in assay development and testing.</title>
        <authorList>
            <person name="Johnson S.L."/>
            <person name="Daligault H.E."/>
            <person name="Davenport K.W."/>
            <person name="Coyne S.R."/>
            <person name="Frey K.G."/>
            <person name="Koroleva G.I."/>
            <person name="Broomall S.M."/>
            <person name="Bishop-Lilly K.A."/>
            <person name="Bruce D.C."/>
            <person name="Chertkov O."/>
            <person name="Freitas T."/>
            <person name="Jaissle J."/>
            <person name="Ladner J.T."/>
            <person name="Rosenzweig C.N."/>
            <person name="Gibbons H.S."/>
            <person name="Palacios G.F."/>
            <person name="Redden C.L."/>
            <person name="Xu Y."/>
            <person name="Minogue T.D."/>
            <person name="Chain P.S."/>
        </authorList>
    </citation>
    <scope>NUCLEOTIDE SEQUENCE [LARGE SCALE GENOMIC DNA]</scope>
    <source>
        <strain evidence="3 4">GA01-2794</strain>
    </source>
</reference>
<evidence type="ECO:0000313" key="4">
    <source>
        <dbReference type="Proteomes" id="UP000031830"/>
    </source>
</evidence>
<dbReference type="KEGG" id="fpz:LA55_986"/>
<sequence length="306" mass="35627">MPYHPALESLLDTPEIRRIKKLDLRDQRKIFADLSIEQIKRLPRPDIIEEDIKLENDTILRHYKPKKASDKAVLFIHGGGWCLGSINTYDNVCRYLCDQGNLNIFSLEYGLGPEHKYPVAVNHALYAYDWLYENISKFNLSTKNIFVMGDSAGGNLVTIICHERQENMPKAQILVYPAVDMYTKYDSNTKFDEYKYHLTTEWSELFLKAYIDEDIMSEPKKLRQPRISPLFYKDTKQPDTLIVAATHDILIDGIYAYEEKLKQQGTYIETHYDDEMYHGFIGGLGVVPFENPKIALDKIIEFINKR</sequence>
<dbReference type="GO" id="GO:0016787">
    <property type="term" value="F:hydrolase activity"/>
    <property type="evidence" value="ECO:0007669"/>
    <property type="project" value="UniProtKB-KW"/>
</dbReference>
<evidence type="ECO:0000256" key="1">
    <source>
        <dbReference type="ARBA" id="ARBA00022801"/>
    </source>
</evidence>
<dbReference type="Proteomes" id="UP000031830">
    <property type="component" value="Chromosome"/>
</dbReference>
<dbReference type="AlphaFoldDB" id="A0A0B6D455"/>
<gene>
    <name evidence="3" type="ORF">LA55_986</name>
</gene>
<accession>A0A0B6D455</accession>
<dbReference type="OrthoDB" id="5729797at2"/>
<dbReference type="Pfam" id="PF07859">
    <property type="entry name" value="Abhydrolase_3"/>
    <property type="match status" value="1"/>
</dbReference>
<dbReference type="STRING" id="28110.KU46_1499"/>
<dbReference type="RefSeq" id="WP_044526150.1">
    <property type="nucleotide sequence ID" value="NZ_CP009440.1"/>
</dbReference>
<dbReference type="PANTHER" id="PTHR48081:SF8">
    <property type="entry name" value="ALPHA_BETA HYDROLASE FOLD-3 DOMAIN-CONTAINING PROTEIN-RELATED"/>
    <property type="match status" value="1"/>
</dbReference>
<dbReference type="SUPFAM" id="SSF53474">
    <property type="entry name" value="alpha/beta-Hydrolases"/>
    <property type="match status" value="1"/>
</dbReference>
<dbReference type="EMBL" id="CP009440">
    <property type="protein sequence ID" value="AJI53102.1"/>
    <property type="molecule type" value="Genomic_DNA"/>
</dbReference>
<dbReference type="PANTHER" id="PTHR48081">
    <property type="entry name" value="AB HYDROLASE SUPERFAMILY PROTEIN C4A8.06C"/>
    <property type="match status" value="1"/>
</dbReference>
<dbReference type="InterPro" id="IPR050300">
    <property type="entry name" value="GDXG_lipolytic_enzyme"/>
</dbReference>
<protein>
    <submittedName>
        <fullName evidence="3">Alpha/beta hydrolase fold family protein</fullName>
    </submittedName>
</protein>